<dbReference type="EMBL" id="QOKY01000154">
    <property type="protein sequence ID" value="RMZ56037.1"/>
    <property type="molecule type" value="Genomic_DNA"/>
</dbReference>
<dbReference type="AlphaFoldDB" id="A0A3M7L0D1"/>
<sequence length="119" mass="11925">MGAGGAFRGALLSVSPWTPVLLPMQGACCGVPVTSGEYYPQQQYSQGYPPQNYQAGYPPQGYPPQGYGQPGYGQPGYGGPVVYNQQPPPCGMGVGTGLVLGAGAGFLGGALIGSALTPG</sequence>
<feature type="signal peptide" evidence="1">
    <location>
        <begin position="1"/>
        <end position="36"/>
    </location>
</feature>
<reference evidence="3" key="1">
    <citation type="journal article" date="2018" name="Algal Res.">
        <title>Characterization of plant carbon substrate utilization by Auxenochlorella protothecoides.</title>
        <authorList>
            <person name="Vogler B.W."/>
            <person name="Starkenburg S.R."/>
            <person name="Sudasinghe N."/>
            <person name="Schambach J.Y."/>
            <person name="Rollin J.A."/>
            <person name="Pattathil S."/>
            <person name="Barry A.N."/>
        </authorList>
    </citation>
    <scope>NUCLEOTIDE SEQUENCE [LARGE SCALE GENOMIC DNA]</scope>
    <source>
        <strain evidence="3">UTEX 25</strain>
    </source>
</reference>
<evidence type="ECO:0008006" key="4">
    <source>
        <dbReference type="Google" id="ProtNLM"/>
    </source>
</evidence>
<keyword evidence="1" id="KW-0732">Signal</keyword>
<evidence type="ECO:0000313" key="2">
    <source>
        <dbReference type="EMBL" id="RMZ56037.1"/>
    </source>
</evidence>
<organism evidence="2 3">
    <name type="scientific">Auxenochlorella protothecoides</name>
    <name type="common">Green microalga</name>
    <name type="synonym">Chlorella protothecoides</name>
    <dbReference type="NCBI Taxonomy" id="3075"/>
    <lineage>
        <taxon>Eukaryota</taxon>
        <taxon>Viridiplantae</taxon>
        <taxon>Chlorophyta</taxon>
        <taxon>core chlorophytes</taxon>
        <taxon>Trebouxiophyceae</taxon>
        <taxon>Chlorellales</taxon>
        <taxon>Chlorellaceae</taxon>
        <taxon>Auxenochlorella</taxon>
    </lineage>
</organism>
<evidence type="ECO:0000256" key="1">
    <source>
        <dbReference type="SAM" id="SignalP"/>
    </source>
</evidence>
<evidence type="ECO:0000313" key="3">
    <source>
        <dbReference type="Proteomes" id="UP000279271"/>
    </source>
</evidence>
<proteinExistence type="predicted"/>
<comment type="caution">
    <text evidence="2">The sequence shown here is derived from an EMBL/GenBank/DDBJ whole genome shotgun (WGS) entry which is preliminary data.</text>
</comment>
<name>A0A3M7L0D1_AUXPR</name>
<protein>
    <recommendedName>
        <fullName evidence="4">Rhodopsin</fullName>
    </recommendedName>
</protein>
<feature type="chain" id="PRO_5018014421" description="Rhodopsin" evidence="1">
    <location>
        <begin position="37"/>
        <end position="119"/>
    </location>
</feature>
<dbReference type="Proteomes" id="UP000279271">
    <property type="component" value="Unassembled WGS sequence"/>
</dbReference>
<gene>
    <name evidence="2" type="ORF">APUTEX25_004461</name>
</gene>
<accession>A0A3M7L0D1</accession>